<protein>
    <recommendedName>
        <fullName evidence="3">Transposase</fullName>
    </recommendedName>
</protein>
<evidence type="ECO:0000313" key="1">
    <source>
        <dbReference type="EMBL" id="CAI8757997.1"/>
    </source>
</evidence>
<organism evidence="1 2">
    <name type="scientific">Methylocaldum szegediense</name>
    <dbReference type="NCBI Taxonomy" id="73780"/>
    <lineage>
        <taxon>Bacteria</taxon>
        <taxon>Pseudomonadati</taxon>
        <taxon>Pseudomonadota</taxon>
        <taxon>Gammaproteobacteria</taxon>
        <taxon>Methylococcales</taxon>
        <taxon>Methylococcaceae</taxon>
        <taxon>Methylocaldum</taxon>
    </lineage>
</organism>
<evidence type="ECO:0000313" key="2">
    <source>
        <dbReference type="Proteomes" id="UP001162030"/>
    </source>
</evidence>
<proteinExistence type="predicted"/>
<accession>A0ABM9HYA1</accession>
<dbReference type="Proteomes" id="UP001162030">
    <property type="component" value="Chromosome"/>
</dbReference>
<evidence type="ECO:0008006" key="3">
    <source>
        <dbReference type="Google" id="ProtNLM"/>
    </source>
</evidence>
<keyword evidence="2" id="KW-1185">Reference proteome</keyword>
<dbReference type="EMBL" id="OX458333">
    <property type="protein sequence ID" value="CAI8757997.1"/>
    <property type="molecule type" value="Genomic_DNA"/>
</dbReference>
<sequence>MPYTAMLLPELDTSQPLQVGPKTHRRAQNGPLRLGLEQTARLIGSKSRIKLAYRSITPTKAHVT</sequence>
<gene>
    <name evidence="1" type="ORF">MSZNOR_0784</name>
</gene>
<name>A0ABM9HYA1_9GAMM</name>
<reference evidence="1 2" key="1">
    <citation type="submission" date="2023-03" db="EMBL/GenBank/DDBJ databases">
        <authorList>
            <person name="Pearce D."/>
        </authorList>
    </citation>
    <scope>NUCLEOTIDE SEQUENCE [LARGE SCALE GENOMIC DNA]</scope>
    <source>
        <strain evidence="1">Msz</strain>
    </source>
</reference>